<proteinExistence type="predicted"/>
<evidence type="ECO:0000313" key="1">
    <source>
        <dbReference type="EMBL" id="KAJ9059435.1"/>
    </source>
</evidence>
<comment type="caution">
    <text evidence="1">The sequence shown here is derived from an EMBL/GenBank/DDBJ whole genome shotgun (WGS) entry which is preliminary data.</text>
</comment>
<dbReference type="Proteomes" id="UP001165960">
    <property type="component" value="Unassembled WGS sequence"/>
</dbReference>
<protein>
    <submittedName>
        <fullName evidence="1">Uncharacterized protein</fullName>
    </submittedName>
</protein>
<accession>A0ACC2SAS9</accession>
<sequence>MDIKHIPGKKNIVANGLSLQREQEICLVEQLVESYENKLFAIYCLLTTEEIDAEVAVLRDSCHYVIIREVLYWYMCRRLVKVPKIEEHCHILCEVHDGAGHYGILSTAEHLREKYWWPNYFEYVKTYLKEYNPCQMFSKKHLVTKPINPITVSGLFNM</sequence>
<organism evidence="1 2">
    <name type="scientific">Entomophthora muscae</name>
    <dbReference type="NCBI Taxonomy" id="34485"/>
    <lineage>
        <taxon>Eukaryota</taxon>
        <taxon>Fungi</taxon>
        <taxon>Fungi incertae sedis</taxon>
        <taxon>Zoopagomycota</taxon>
        <taxon>Entomophthoromycotina</taxon>
        <taxon>Entomophthoromycetes</taxon>
        <taxon>Entomophthorales</taxon>
        <taxon>Entomophthoraceae</taxon>
        <taxon>Entomophthora</taxon>
    </lineage>
</organism>
<gene>
    <name evidence="1" type="ORF">DSO57_1002431</name>
</gene>
<keyword evidence="2" id="KW-1185">Reference proteome</keyword>
<evidence type="ECO:0000313" key="2">
    <source>
        <dbReference type="Proteomes" id="UP001165960"/>
    </source>
</evidence>
<name>A0ACC2SAS9_9FUNG</name>
<reference evidence="1" key="1">
    <citation type="submission" date="2022-04" db="EMBL/GenBank/DDBJ databases">
        <title>Genome of the entomopathogenic fungus Entomophthora muscae.</title>
        <authorList>
            <person name="Elya C."/>
            <person name="Lovett B.R."/>
            <person name="Lee E."/>
            <person name="Macias A.M."/>
            <person name="Hajek A.E."/>
            <person name="De Bivort B.L."/>
            <person name="Kasson M.T."/>
            <person name="De Fine Licht H.H."/>
            <person name="Stajich J.E."/>
        </authorList>
    </citation>
    <scope>NUCLEOTIDE SEQUENCE</scope>
    <source>
        <strain evidence="1">Berkeley</strain>
    </source>
</reference>
<dbReference type="EMBL" id="QTSX02005685">
    <property type="protein sequence ID" value="KAJ9059435.1"/>
    <property type="molecule type" value="Genomic_DNA"/>
</dbReference>